<dbReference type="Pfam" id="PF04299">
    <property type="entry name" value="FMN_bind_2"/>
    <property type="match status" value="1"/>
</dbReference>
<dbReference type="OrthoDB" id="2101473at2759"/>
<sequence>MVVCACPASAQGPNRTRVHEALPENVQAGKSSYSFYTACDWLAGGDMRFCGFGPMESHTHATARERGEELEESSHIPWVIDVDDTTASSAGDGPNLGRLRGHIARQNPQSKAMIEHLTANATPSADAGPASAVLENEVLVLFTATPHSYVTPKFYVETKPTTGKVVPTWNYAAVQAYGRARVYFDSKSDETSAYLDRQVADLSHAMETSIMGFTGREGRPSAWKVSDAPDRYVDLLKKNIIGVEIEITRLQGKFKMSQEMSKGDREGVIQGFAGLGTEQAGEISALVRERGELKDAKKSQAP</sequence>
<evidence type="ECO:0008006" key="3">
    <source>
        <dbReference type="Google" id="ProtNLM"/>
    </source>
</evidence>
<dbReference type="Proteomes" id="UP000838763">
    <property type="component" value="Unassembled WGS sequence"/>
</dbReference>
<dbReference type="AlphaFoldDB" id="A0A9P1GZA3"/>
<comment type="caution">
    <text evidence="1">The sequence shown here is derived from an EMBL/GenBank/DDBJ whole genome shotgun (WGS) entry which is preliminary data.</text>
</comment>
<dbReference type="SUPFAM" id="SSF50475">
    <property type="entry name" value="FMN-binding split barrel"/>
    <property type="match status" value="1"/>
</dbReference>
<dbReference type="InterPro" id="IPR012349">
    <property type="entry name" value="Split_barrel_FMN-bd"/>
</dbReference>
<keyword evidence="2" id="KW-1185">Reference proteome</keyword>
<dbReference type="PANTHER" id="PTHR35802:SF1">
    <property type="entry name" value="PROTEASE SYNTHASE AND SPORULATION PROTEIN PAI 2"/>
    <property type="match status" value="1"/>
</dbReference>
<organism evidence="1 2">
    <name type="scientific">Parascedosporium putredinis</name>
    <dbReference type="NCBI Taxonomy" id="1442378"/>
    <lineage>
        <taxon>Eukaryota</taxon>
        <taxon>Fungi</taxon>
        <taxon>Dikarya</taxon>
        <taxon>Ascomycota</taxon>
        <taxon>Pezizomycotina</taxon>
        <taxon>Sordariomycetes</taxon>
        <taxon>Hypocreomycetidae</taxon>
        <taxon>Microascales</taxon>
        <taxon>Microascaceae</taxon>
        <taxon>Parascedosporium</taxon>
    </lineage>
</organism>
<dbReference type="Gene3D" id="2.30.110.10">
    <property type="entry name" value="Electron Transport, Fmn-binding Protein, Chain A"/>
    <property type="match status" value="1"/>
</dbReference>
<evidence type="ECO:0000313" key="2">
    <source>
        <dbReference type="Proteomes" id="UP000838763"/>
    </source>
</evidence>
<dbReference type="PANTHER" id="PTHR35802">
    <property type="entry name" value="PROTEASE SYNTHASE AND SPORULATION PROTEIN PAI 2"/>
    <property type="match status" value="1"/>
</dbReference>
<gene>
    <name evidence="1" type="ORF">PPNO1_LOCUS2817</name>
</gene>
<accession>A0A9P1GZA3</accession>
<dbReference type="InterPro" id="IPR007396">
    <property type="entry name" value="TR_PAI2-type"/>
</dbReference>
<reference evidence="1" key="1">
    <citation type="submission" date="2022-11" db="EMBL/GenBank/DDBJ databases">
        <authorList>
            <person name="Scott C."/>
            <person name="Bruce N."/>
        </authorList>
    </citation>
    <scope>NUCLEOTIDE SEQUENCE</scope>
</reference>
<dbReference type="EMBL" id="CALLCH030000007">
    <property type="protein sequence ID" value="CAI4213065.1"/>
    <property type="molecule type" value="Genomic_DNA"/>
</dbReference>
<proteinExistence type="predicted"/>
<evidence type="ECO:0000313" key="1">
    <source>
        <dbReference type="EMBL" id="CAI4213065.1"/>
    </source>
</evidence>
<protein>
    <recommendedName>
        <fullName evidence="3">Transcriptional regulator</fullName>
    </recommendedName>
</protein>
<name>A0A9P1GZA3_9PEZI</name>